<dbReference type="SUPFAM" id="SSF53335">
    <property type="entry name" value="S-adenosyl-L-methionine-dependent methyltransferases"/>
    <property type="match status" value="1"/>
</dbReference>
<feature type="domain" description="DNA methylase N-4/N-6" evidence="4">
    <location>
        <begin position="26"/>
        <end position="233"/>
    </location>
</feature>
<evidence type="ECO:0000313" key="6">
    <source>
        <dbReference type="EMBL" id="RMT26602.1"/>
    </source>
</evidence>
<organism evidence="6 8">
    <name type="scientific">Pseudomonas savastanoi</name>
    <name type="common">Pseudomonas syringae pv. savastanoi</name>
    <dbReference type="NCBI Taxonomy" id="29438"/>
    <lineage>
        <taxon>Bacteria</taxon>
        <taxon>Pseudomonadati</taxon>
        <taxon>Pseudomonadota</taxon>
        <taxon>Gammaproteobacteria</taxon>
        <taxon>Pseudomonadales</taxon>
        <taxon>Pseudomonadaceae</taxon>
        <taxon>Pseudomonas</taxon>
    </lineage>
</organism>
<comment type="caution">
    <text evidence="6">The sequence shown here is derived from an EMBL/GenBank/DDBJ whole genome shotgun (WGS) entry which is preliminary data.</text>
</comment>
<reference evidence="7 8" key="1">
    <citation type="submission" date="2018-08" db="EMBL/GenBank/DDBJ databases">
        <title>Recombination of ecologically and evolutionarily significant loci maintains genetic cohesion in the Pseudomonas syringae species complex.</title>
        <authorList>
            <person name="Dillon M."/>
            <person name="Thakur S."/>
            <person name="Almeida R.N.D."/>
            <person name="Weir B.S."/>
            <person name="Guttman D.S."/>
        </authorList>
    </citation>
    <scope>NUCLEOTIDE SEQUENCE [LARGE SCALE GENOMIC DNA]</scope>
    <source>
        <strain evidence="6 8">ICMP 13684</strain>
        <strain evidence="5 7">ICMP 13685</strain>
    </source>
</reference>
<comment type="similarity">
    <text evidence="3">Belongs to the N(4)/N(6)-methyltransferase family.</text>
</comment>
<proteinExistence type="inferred from homology"/>
<keyword evidence="1 6" id="KW-0489">Methyltransferase</keyword>
<evidence type="ECO:0000259" key="4">
    <source>
        <dbReference type="Pfam" id="PF01555"/>
    </source>
</evidence>
<dbReference type="GO" id="GO:0032259">
    <property type="term" value="P:methylation"/>
    <property type="evidence" value="ECO:0007669"/>
    <property type="project" value="UniProtKB-KW"/>
</dbReference>
<dbReference type="Pfam" id="PF01555">
    <property type="entry name" value="N6_N4_Mtase"/>
    <property type="match status" value="1"/>
</dbReference>
<evidence type="ECO:0000256" key="2">
    <source>
        <dbReference type="ARBA" id="ARBA00022679"/>
    </source>
</evidence>
<dbReference type="GO" id="GO:0003677">
    <property type="term" value="F:DNA binding"/>
    <property type="evidence" value="ECO:0007669"/>
    <property type="project" value="InterPro"/>
</dbReference>
<name>A0A3M5JU23_PSESS</name>
<dbReference type="Proteomes" id="UP000278180">
    <property type="component" value="Unassembled WGS sequence"/>
</dbReference>
<dbReference type="InterPro" id="IPR001091">
    <property type="entry name" value="RM_Methyltransferase"/>
</dbReference>
<evidence type="ECO:0000256" key="1">
    <source>
        <dbReference type="ARBA" id="ARBA00022603"/>
    </source>
</evidence>
<dbReference type="GO" id="GO:0008170">
    <property type="term" value="F:N-methyltransferase activity"/>
    <property type="evidence" value="ECO:0007669"/>
    <property type="project" value="InterPro"/>
</dbReference>
<dbReference type="EMBL" id="RBTE01000315">
    <property type="protein sequence ID" value="RMT26602.1"/>
    <property type="molecule type" value="Genomic_DNA"/>
</dbReference>
<dbReference type="Gene3D" id="3.40.50.150">
    <property type="entry name" value="Vaccinia Virus protein VP39"/>
    <property type="match status" value="1"/>
</dbReference>
<dbReference type="InterPro" id="IPR029063">
    <property type="entry name" value="SAM-dependent_MTases_sf"/>
</dbReference>
<sequence length="259" mass="29034">MPMKEEIQLYKGDCLEVMKQLPDASVDMVLADLPYGTTQCAWDVIIPFAPLWEQYLRIAKPGAAIVLCAAQPFASLVVASNTADYRYEWIWEKGNATGFLNAKRQPLRAHESAQVFYRRQPTYNPQMTGGHQRRTAKRKTVNSECYGKALTLTEYDSTDRYPRSVQFFSSDKQTANYHPTQKPVAWMEFLIRTYTSAGDAVLDNTMGSGTTGVACIHSGRRFIGIERDEKIFGTASDRIASAIALRNTPVPQIELFGTA</sequence>
<accession>A0A3M5JU23</accession>
<keyword evidence="2" id="KW-0808">Transferase</keyword>
<dbReference type="EC" id="2.1.1.-" evidence="3"/>
<evidence type="ECO:0000256" key="3">
    <source>
        <dbReference type="RuleBase" id="RU362026"/>
    </source>
</evidence>
<evidence type="ECO:0000313" key="5">
    <source>
        <dbReference type="EMBL" id="RMS21477.1"/>
    </source>
</evidence>
<dbReference type="InterPro" id="IPR002941">
    <property type="entry name" value="DNA_methylase_N4/N6"/>
</dbReference>
<protein>
    <recommendedName>
        <fullName evidence="3">Methyltransferase</fullName>
        <ecNumber evidence="3">2.1.1.-</ecNumber>
    </recommendedName>
</protein>
<dbReference type="PRINTS" id="PR00508">
    <property type="entry name" value="S21N4MTFRASE"/>
</dbReference>
<dbReference type="AlphaFoldDB" id="A0A3M5JU23"/>
<gene>
    <name evidence="6" type="ORF">ALP51_03622</name>
    <name evidence="5" type="ORF">ALP70_03979</name>
</gene>
<dbReference type="EMBL" id="RBSL01000401">
    <property type="protein sequence ID" value="RMS21477.1"/>
    <property type="molecule type" value="Genomic_DNA"/>
</dbReference>
<evidence type="ECO:0000313" key="8">
    <source>
        <dbReference type="Proteomes" id="UP000278180"/>
    </source>
</evidence>
<dbReference type="Proteomes" id="UP000269801">
    <property type="component" value="Unassembled WGS sequence"/>
</dbReference>
<evidence type="ECO:0000313" key="7">
    <source>
        <dbReference type="Proteomes" id="UP000269801"/>
    </source>
</evidence>